<gene>
    <name evidence="3" type="ORF">AX774_g2080</name>
</gene>
<accession>A0A1R1PTT3</accession>
<dbReference type="PANTHER" id="PTHR45672">
    <property type="entry name" value="PROTEIN DISULFIDE-ISOMERASE C17H9.14C-RELATED"/>
    <property type="match status" value="1"/>
</dbReference>
<dbReference type="GO" id="GO:0005783">
    <property type="term" value="C:endoplasmic reticulum"/>
    <property type="evidence" value="ECO:0007669"/>
    <property type="project" value="TreeGrafter"/>
</dbReference>
<protein>
    <recommendedName>
        <fullName evidence="2">Thioredoxin domain-containing protein</fullName>
    </recommendedName>
</protein>
<feature type="domain" description="Thioredoxin" evidence="2">
    <location>
        <begin position="1"/>
        <end position="134"/>
    </location>
</feature>
<evidence type="ECO:0000313" key="4">
    <source>
        <dbReference type="Proteomes" id="UP000188320"/>
    </source>
</evidence>
<keyword evidence="1" id="KW-0732">Signal</keyword>
<dbReference type="Gene3D" id="3.40.30.10">
    <property type="entry name" value="Glutaredoxin"/>
    <property type="match status" value="1"/>
</dbReference>
<dbReference type="InterPro" id="IPR051063">
    <property type="entry name" value="PDI"/>
</dbReference>
<dbReference type="PROSITE" id="PS51352">
    <property type="entry name" value="THIOREDOXIN_2"/>
    <property type="match status" value="1"/>
</dbReference>
<evidence type="ECO:0000256" key="1">
    <source>
        <dbReference type="SAM" id="SignalP"/>
    </source>
</evidence>
<dbReference type="EMBL" id="LSSK01000203">
    <property type="protein sequence ID" value="OMH84406.1"/>
    <property type="molecule type" value="Genomic_DNA"/>
</dbReference>
<dbReference type="SUPFAM" id="SSF52833">
    <property type="entry name" value="Thioredoxin-like"/>
    <property type="match status" value="1"/>
</dbReference>
<sequence>MRLFAKIIIVTTSVYTTLGGKPSNVEQLTKANFSERIKWATGGAVVEYRTPWCGGCQMMEKSFNDLANRLSSTAKRIMFATVNCDEEAAICSRFVTVGYPTIVVYHNGSESNFKRFVGYLDKKELDEEVGKELERKKV</sequence>
<reference evidence="4" key="1">
    <citation type="submission" date="2017-01" db="EMBL/GenBank/DDBJ databases">
        <authorList>
            <person name="Wang Y."/>
            <person name="White M."/>
            <person name="Kvist S."/>
            <person name="Moncalvo J.-M."/>
        </authorList>
    </citation>
    <scope>NUCLEOTIDE SEQUENCE [LARGE SCALE GENOMIC DNA]</scope>
    <source>
        <strain evidence="4">COL-18-3</strain>
    </source>
</reference>
<proteinExistence type="predicted"/>
<dbReference type="GO" id="GO:0006457">
    <property type="term" value="P:protein folding"/>
    <property type="evidence" value="ECO:0007669"/>
    <property type="project" value="TreeGrafter"/>
</dbReference>
<organism evidence="3 4">
    <name type="scientific">Zancudomyces culisetae</name>
    <name type="common">Gut fungus</name>
    <name type="synonym">Smittium culisetae</name>
    <dbReference type="NCBI Taxonomy" id="1213189"/>
    <lineage>
        <taxon>Eukaryota</taxon>
        <taxon>Fungi</taxon>
        <taxon>Fungi incertae sedis</taxon>
        <taxon>Zoopagomycota</taxon>
        <taxon>Kickxellomycotina</taxon>
        <taxon>Harpellomycetes</taxon>
        <taxon>Harpellales</taxon>
        <taxon>Legeriomycetaceae</taxon>
        <taxon>Zancudomyces</taxon>
    </lineage>
</organism>
<evidence type="ECO:0000313" key="3">
    <source>
        <dbReference type="EMBL" id="OMH84406.1"/>
    </source>
</evidence>
<dbReference type="Pfam" id="PF00085">
    <property type="entry name" value="Thioredoxin"/>
    <property type="match status" value="1"/>
</dbReference>
<dbReference type="AlphaFoldDB" id="A0A1R1PTT3"/>
<dbReference type="OrthoDB" id="72053at2759"/>
<feature type="signal peptide" evidence="1">
    <location>
        <begin position="1"/>
        <end position="19"/>
    </location>
</feature>
<dbReference type="InterPro" id="IPR013766">
    <property type="entry name" value="Thioredoxin_domain"/>
</dbReference>
<dbReference type="Proteomes" id="UP000188320">
    <property type="component" value="Unassembled WGS sequence"/>
</dbReference>
<dbReference type="InterPro" id="IPR036249">
    <property type="entry name" value="Thioredoxin-like_sf"/>
</dbReference>
<name>A0A1R1PTT3_ZANCU</name>
<evidence type="ECO:0000259" key="2">
    <source>
        <dbReference type="PROSITE" id="PS51352"/>
    </source>
</evidence>
<feature type="chain" id="PRO_5013023342" description="Thioredoxin domain-containing protein" evidence="1">
    <location>
        <begin position="20"/>
        <end position="138"/>
    </location>
</feature>
<keyword evidence="4" id="KW-1185">Reference proteome</keyword>
<dbReference type="CDD" id="cd02961">
    <property type="entry name" value="PDI_a_family"/>
    <property type="match status" value="1"/>
</dbReference>
<dbReference type="GO" id="GO:0003756">
    <property type="term" value="F:protein disulfide isomerase activity"/>
    <property type="evidence" value="ECO:0007669"/>
    <property type="project" value="TreeGrafter"/>
</dbReference>
<comment type="caution">
    <text evidence="3">The sequence shown here is derived from an EMBL/GenBank/DDBJ whole genome shotgun (WGS) entry which is preliminary data.</text>
</comment>